<dbReference type="Proteomes" id="UP000092460">
    <property type="component" value="Unassembled WGS sequence"/>
</dbReference>
<dbReference type="EnsemblMetazoa" id="GPPI024288-RA">
    <property type="protein sequence ID" value="GPPI024288-PA"/>
    <property type="gene ID" value="GPPI024288"/>
</dbReference>
<protein>
    <submittedName>
        <fullName evidence="2">Uncharacterized protein</fullName>
    </submittedName>
</protein>
<evidence type="ECO:0000256" key="1">
    <source>
        <dbReference type="SAM" id="Coils"/>
    </source>
</evidence>
<dbReference type="VEuPathDB" id="VectorBase:GPPI024288"/>
<name>A0A1B0BAW8_9MUSC</name>
<evidence type="ECO:0000313" key="2">
    <source>
        <dbReference type="EnsemblMetazoa" id="GPPI024288-PA"/>
    </source>
</evidence>
<reference evidence="2" key="2">
    <citation type="submission" date="2020-05" db="UniProtKB">
        <authorList>
            <consortium name="EnsemblMetazoa"/>
        </authorList>
    </citation>
    <scope>IDENTIFICATION</scope>
    <source>
        <strain evidence="2">IAEA</strain>
    </source>
</reference>
<feature type="coiled-coil region" evidence="1">
    <location>
        <begin position="57"/>
        <end position="91"/>
    </location>
</feature>
<keyword evidence="3" id="KW-1185">Reference proteome</keyword>
<keyword evidence="1" id="KW-0175">Coiled coil</keyword>
<accession>A0A1B0BAW8</accession>
<dbReference type="EMBL" id="JXJN01011200">
    <property type="status" value="NOT_ANNOTATED_CDS"/>
    <property type="molecule type" value="Genomic_DNA"/>
</dbReference>
<evidence type="ECO:0000313" key="3">
    <source>
        <dbReference type="Proteomes" id="UP000092460"/>
    </source>
</evidence>
<reference evidence="3" key="1">
    <citation type="submission" date="2015-01" db="EMBL/GenBank/DDBJ databases">
        <authorList>
            <person name="Aksoy S."/>
            <person name="Warren W."/>
            <person name="Wilson R.K."/>
        </authorList>
    </citation>
    <scope>NUCLEOTIDE SEQUENCE [LARGE SCALE GENOMIC DNA]</scope>
    <source>
        <strain evidence="3">IAEA</strain>
    </source>
</reference>
<organism evidence="2 3">
    <name type="scientific">Glossina palpalis gambiensis</name>
    <dbReference type="NCBI Taxonomy" id="67801"/>
    <lineage>
        <taxon>Eukaryota</taxon>
        <taxon>Metazoa</taxon>
        <taxon>Ecdysozoa</taxon>
        <taxon>Arthropoda</taxon>
        <taxon>Hexapoda</taxon>
        <taxon>Insecta</taxon>
        <taxon>Pterygota</taxon>
        <taxon>Neoptera</taxon>
        <taxon>Endopterygota</taxon>
        <taxon>Diptera</taxon>
        <taxon>Brachycera</taxon>
        <taxon>Muscomorpha</taxon>
        <taxon>Hippoboscoidea</taxon>
        <taxon>Glossinidae</taxon>
        <taxon>Glossina</taxon>
    </lineage>
</organism>
<dbReference type="AlphaFoldDB" id="A0A1B0BAW8"/>
<sequence length="364" mass="42557">MSSSSGVICSICIESFTASDTIYVITSSNCPDCRFVFISMEKVFLNFEENYISSGMANERRAKLQSYEIELKELRDQLRDSEKNFLYMQEQYTVSNEKVHKLIKELNHIKTDEVTCSAVQREELHDFQKECRNVKTCVQSTFSIVQNNYRDIQREMERMRELTAQCYVAIRLNDDTHECDETSSLCVKEEFRDYVVIVKRYPLNKLIYPLIDNIYDLASAMNVKITVNDIHEVLKIDCNSGTAPETVCLQVQFKRIKARNKFVNNQQKLQKCKDYGSIGIYEYKEGDVKNSLYHYAKAQLRSYGFAAVFTQNGQIMAIYDRKIANKPIRIRSKKQVDRLCNDDGDRIIHSFQDEYNSFIYTLNM</sequence>
<proteinExistence type="predicted"/>